<feature type="repeat" description="PPR" evidence="2">
    <location>
        <begin position="170"/>
        <end position="204"/>
    </location>
</feature>
<dbReference type="NCBIfam" id="TIGR00756">
    <property type="entry name" value="PPR"/>
    <property type="match status" value="6"/>
</dbReference>
<proteinExistence type="predicted"/>
<feature type="repeat" description="PPR" evidence="2">
    <location>
        <begin position="346"/>
        <end position="380"/>
    </location>
</feature>
<dbReference type="Pfam" id="PF13041">
    <property type="entry name" value="PPR_2"/>
    <property type="match status" value="2"/>
</dbReference>
<gene>
    <name evidence="3" type="ORF">ACJIZ3_001812</name>
</gene>
<protein>
    <recommendedName>
        <fullName evidence="5">Pentatricopeptide repeat-containing protein</fullName>
    </recommendedName>
</protein>
<dbReference type="InterPro" id="IPR011990">
    <property type="entry name" value="TPR-like_helical_dom_sf"/>
</dbReference>
<dbReference type="Pfam" id="PF13812">
    <property type="entry name" value="PPR_3"/>
    <property type="match status" value="1"/>
</dbReference>
<dbReference type="PANTHER" id="PTHR45613">
    <property type="entry name" value="PENTATRICOPEPTIDE REPEAT-CONTAINING PROTEIN"/>
    <property type="match status" value="1"/>
</dbReference>
<evidence type="ECO:0000256" key="2">
    <source>
        <dbReference type="PROSITE-ProRule" id="PRU00708"/>
    </source>
</evidence>
<keyword evidence="1" id="KW-0677">Repeat</keyword>
<feature type="repeat" description="PPR" evidence="2">
    <location>
        <begin position="240"/>
        <end position="274"/>
    </location>
</feature>
<feature type="repeat" description="PPR" evidence="2">
    <location>
        <begin position="205"/>
        <end position="239"/>
    </location>
</feature>
<dbReference type="Pfam" id="PF01535">
    <property type="entry name" value="PPR"/>
    <property type="match status" value="2"/>
</dbReference>
<dbReference type="Proteomes" id="UP001634393">
    <property type="component" value="Unassembled WGS sequence"/>
</dbReference>
<evidence type="ECO:0000313" key="4">
    <source>
        <dbReference type="Proteomes" id="UP001634393"/>
    </source>
</evidence>
<comment type="caution">
    <text evidence="3">The sequence shown here is derived from an EMBL/GenBank/DDBJ whole genome shotgun (WGS) entry which is preliminary data.</text>
</comment>
<accession>A0ABD3U4M1</accession>
<keyword evidence="4" id="KW-1185">Reference proteome</keyword>
<dbReference type="PROSITE" id="PS51375">
    <property type="entry name" value="PPR"/>
    <property type="match status" value="6"/>
</dbReference>
<reference evidence="3 4" key="1">
    <citation type="submission" date="2024-12" db="EMBL/GenBank/DDBJ databases">
        <title>The unique morphological basis and parallel evolutionary history of personate flowers in Penstemon.</title>
        <authorList>
            <person name="Depatie T.H."/>
            <person name="Wessinger C.A."/>
        </authorList>
    </citation>
    <scope>NUCLEOTIDE SEQUENCE [LARGE SCALE GENOMIC DNA]</scope>
    <source>
        <strain evidence="3">WTNN_2</strain>
        <tissue evidence="3">Leaf</tissue>
    </source>
</reference>
<dbReference type="InterPro" id="IPR002885">
    <property type="entry name" value="PPR_rpt"/>
</dbReference>
<feature type="repeat" description="PPR" evidence="2">
    <location>
        <begin position="277"/>
        <end position="311"/>
    </location>
</feature>
<sequence length="490" mass="55095">MPYSFSIIRYSLSSIAPKTLLDSSLKILLPCSTYSSVAAEKFTTHLQENQFNVEKTLNTVKANLDSPSIAQVLKRFSTNKPLLGVRFFIWAGLQPNYRHTPYMYSKASQLLDIRKNPEIITCVLDEYRAENVLVSIKMFKVVLNLCRAVKDANLGLWVLRKMKEFNCRPDTVSYNVVIRLFLDKGELDEAIGLMREMGLIDLYPDMVTYVSVLKGLCDVGRLEDAFGLIKVMKGHNCIPNAVIYSTLLDGICRHGTLERGMEFLGELERGNEKSKPNLVTYTIMIKGFVEKGRAIEAMRVLDQMSDSNIKPNRVTIVALLDGLCKEGCVEEACKVIDKVSGGNICYEELYSLLVVSLLRSGKHKESEEMYRMMVARGMRPSGLASSGVIKRMISEGRALEGFRLFDTLEKSGNLPVLDSDIYSTLLDGLCEENCFVEAANLVDRMVERKILLKSPYDENIIKRLKVSGEYDLASNVARINSWSLSAQNMS</sequence>
<dbReference type="AlphaFoldDB" id="A0ABD3U4M1"/>
<dbReference type="Gene3D" id="1.25.40.10">
    <property type="entry name" value="Tetratricopeptide repeat domain"/>
    <property type="match status" value="4"/>
</dbReference>
<name>A0ABD3U4M1_9LAMI</name>
<dbReference type="PANTHER" id="PTHR45613:SF82">
    <property type="entry name" value="PENTACOTRIPEPTIDE-REPEAT REGION OF PRORP DOMAIN-CONTAINING PROTEIN"/>
    <property type="match status" value="1"/>
</dbReference>
<evidence type="ECO:0000313" key="3">
    <source>
        <dbReference type="EMBL" id="KAL3844409.1"/>
    </source>
</evidence>
<dbReference type="EMBL" id="JBJXBP010000002">
    <property type="protein sequence ID" value="KAL3844409.1"/>
    <property type="molecule type" value="Genomic_DNA"/>
</dbReference>
<feature type="repeat" description="PPR" evidence="2">
    <location>
        <begin position="418"/>
        <end position="452"/>
    </location>
</feature>
<evidence type="ECO:0000256" key="1">
    <source>
        <dbReference type="ARBA" id="ARBA00022737"/>
    </source>
</evidence>
<organism evidence="3 4">
    <name type="scientific">Penstemon smallii</name>
    <dbReference type="NCBI Taxonomy" id="265156"/>
    <lineage>
        <taxon>Eukaryota</taxon>
        <taxon>Viridiplantae</taxon>
        <taxon>Streptophyta</taxon>
        <taxon>Embryophyta</taxon>
        <taxon>Tracheophyta</taxon>
        <taxon>Spermatophyta</taxon>
        <taxon>Magnoliopsida</taxon>
        <taxon>eudicotyledons</taxon>
        <taxon>Gunneridae</taxon>
        <taxon>Pentapetalae</taxon>
        <taxon>asterids</taxon>
        <taxon>lamiids</taxon>
        <taxon>Lamiales</taxon>
        <taxon>Plantaginaceae</taxon>
        <taxon>Cheloneae</taxon>
        <taxon>Penstemon</taxon>
    </lineage>
</organism>
<evidence type="ECO:0008006" key="5">
    <source>
        <dbReference type="Google" id="ProtNLM"/>
    </source>
</evidence>